<protein>
    <submittedName>
        <fullName evidence="1">Uncharacterized protein</fullName>
    </submittedName>
</protein>
<accession>A0A0N0ZS15</accession>
<dbReference type="Proteomes" id="UP000037953">
    <property type="component" value="Unassembled WGS sequence"/>
</dbReference>
<comment type="caution">
    <text evidence="1">The sequence shown here is derived from an EMBL/GenBank/DDBJ whole genome shotgun (WGS) entry which is preliminary data.</text>
</comment>
<dbReference type="PATRIC" id="fig|253.9.peg.2826"/>
<organism evidence="1 2">
    <name type="scientific">Chryseobacterium indologenes</name>
    <name type="common">Flavobacterium indologenes</name>
    <dbReference type="NCBI Taxonomy" id="253"/>
    <lineage>
        <taxon>Bacteria</taxon>
        <taxon>Pseudomonadati</taxon>
        <taxon>Bacteroidota</taxon>
        <taxon>Flavobacteriia</taxon>
        <taxon>Flavobacteriales</taxon>
        <taxon>Weeksellaceae</taxon>
        <taxon>Chryseobacterium group</taxon>
        <taxon>Chryseobacterium</taxon>
    </lineage>
</organism>
<sequence length="256" mass="30601">MNFLKENKNKHFLLYSHNFIIKGEDFDLIFDNNRDLVFQIPKGIHKIISLMRVNTIAEIYTKCKGEFEQIVLFIERLQELNLGFITDAVTHFPKLKLRKDAPYREYSKLITISPDHADFYNSIQAVNANNTKYIELRIEKYFDDEILGARTIRELNRSSLYGVNIVLDFERLKANRKTFMTFSERIEKRCSFFIEHEGKEGIKKYKNVHFYFMNKKDTDADVLITNKKFFEKRIFEIKNRKKGSPYIFFKPEFAEP</sequence>
<reference evidence="1 2" key="1">
    <citation type="journal article" date="2015" name="Genom Data">
        <title>Draft genome sequence of a multidrug-resistant Chryseobacterium indologenes isolate from Malaysia.</title>
        <authorList>
            <person name="Yu C.Y."/>
            <person name="Ang G.Y."/>
            <person name="Cheng H.J."/>
            <person name="Cheong Y.M."/>
            <person name="Yin W.F."/>
            <person name="Chan K.G."/>
        </authorList>
    </citation>
    <scope>NUCLEOTIDE SEQUENCE [LARGE SCALE GENOMIC DNA]</scope>
    <source>
        <strain evidence="1 2">CI_885</strain>
    </source>
</reference>
<dbReference type="EMBL" id="LJOD01000026">
    <property type="protein sequence ID" value="KPE49070.1"/>
    <property type="molecule type" value="Genomic_DNA"/>
</dbReference>
<reference evidence="2" key="2">
    <citation type="submission" date="2015-09" db="EMBL/GenBank/DDBJ databases">
        <title>Draft genome sequence of a multidrug-resistant Chryseobacterium indologenes isolate from Malaysia.</title>
        <authorList>
            <person name="Yu C.Y."/>
            <person name="Ang G.Y."/>
            <person name="Chan K.-G."/>
        </authorList>
    </citation>
    <scope>NUCLEOTIDE SEQUENCE [LARGE SCALE GENOMIC DNA]</scope>
    <source>
        <strain evidence="2">CI_885</strain>
    </source>
</reference>
<gene>
    <name evidence="1" type="ORF">AOB46_21985</name>
</gene>
<evidence type="ECO:0000313" key="1">
    <source>
        <dbReference type="EMBL" id="KPE49070.1"/>
    </source>
</evidence>
<evidence type="ECO:0000313" key="2">
    <source>
        <dbReference type="Proteomes" id="UP000037953"/>
    </source>
</evidence>
<proteinExistence type="predicted"/>
<name>A0A0N0ZS15_CHRID</name>
<dbReference type="AlphaFoldDB" id="A0A0N0ZS15"/>